<protein>
    <recommendedName>
        <fullName evidence="1">Helix-turn-helix domain-containing protein</fullName>
    </recommendedName>
</protein>
<dbReference type="Pfam" id="PF12728">
    <property type="entry name" value="HTH_17"/>
    <property type="match status" value="1"/>
</dbReference>
<sequence length="69" mass="8048">MQLKHLNQKELGRRWNISHRTLERWRWAGEGPQFMKLGGRVVYRMEDIIAFEQEQLRHSTGGDAKAGAA</sequence>
<reference evidence="2 3" key="1">
    <citation type="submission" date="2015-12" db="EMBL/GenBank/DDBJ databases">
        <title>Genome sequence of the marine Rhodobacteraceae strain O3.65, Candidatus Tritonibacter horizontis.</title>
        <authorList>
            <person name="Poehlein A."/>
            <person name="Giebel H.A."/>
            <person name="Voget S."/>
            <person name="Brinkhoff T."/>
        </authorList>
    </citation>
    <scope>NUCLEOTIDE SEQUENCE [LARGE SCALE GENOMIC DNA]</scope>
    <source>
        <strain evidence="2 3">O3.65</strain>
    </source>
</reference>
<name>A0A132BS01_9RHOB</name>
<feature type="domain" description="Helix-turn-helix" evidence="1">
    <location>
        <begin position="15"/>
        <end position="55"/>
    </location>
</feature>
<dbReference type="SUPFAM" id="SSF46955">
    <property type="entry name" value="Putative DNA-binding domain"/>
    <property type="match status" value="1"/>
</dbReference>
<comment type="caution">
    <text evidence="2">The sequence shown here is derived from an EMBL/GenBank/DDBJ whole genome shotgun (WGS) entry which is preliminary data.</text>
</comment>
<gene>
    <name evidence="2" type="ORF">TRIHO_44420</name>
</gene>
<dbReference type="OrthoDB" id="9806994at2"/>
<dbReference type="Proteomes" id="UP000068382">
    <property type="component" value="Unassembled WGS sequence"/>
</dbReference>
<proteinExistence type="predicted"/>
<keyword evidence="3" id="KW-1185">Reference proteome</keyword>
<dbReference type="RefSeq" id="WP_068248884.1">
    <property type="nucleotide sequence ID" value="NZ_LPUY01000138.1"/>
</dbReference>
<accession>A0A132BS01</accession>
<evidence type="ECO:0000313" key="3">
    <source>
        <dbReference type="Proteomes" id="UP000068382"/>
    </source>
</evidence>
<evidence type="ECO:0000259" key="1">
    <source>
        <dbReference type="Pfam" id="PF12728"/>
    </source>
</evidence>
<dbReference type="AlphaFoldDB" id="A0A132BS01"/>
<organism evidence="2 3">
    <name type="scientific">Tritonibacter horizontis</name>
    <dbReference type="NCBI Taxonomy" id="1768241"/>
    <lineage>
        <taxon>Bacteria</taxon>
        <taxon>Pseudomonadati</taxon>
        <taxon>Pseudomonadota</taxon>
        <taxon>Alphaproteobacteria</taxon>
        <taxon>Rhodobacterales</taxon>
        <taxon>Paracoccaceae</taxon>
        <taxon>Tritonibacter</taxon>
    </lineage>
</organism>
<dbReference type="InterPro" id="IPR041657">
    <property type="entry name" value="HTH_17"/>
</dbReference>
<evidence type="ECO:0000313" key="2">
    <source>
        <dbReference type="EMBL" id="KUP90577.1"/>
    </source>
</evidence>
<dbReference type="EMBL" id="LPUY01000138">
    <property type="protein sequence ID" value="KUP90577.1"/>
    <property type="molecule type" value="Genomic_DNA"/>
</dbReference>
<dbReference type="InterPro" id="IPR009061">
    <property type="entry name" value="DNA-bd_dom_put_sf"/>
</dbReference>